<evidence type="ECO:0000313" key="11">
    <source>
        <dbReference type="Proteomes" id="UP000244896"/>
    </source>
</evidence>
<dbReference type="Proteomes" id="UP000244896">
    <property type="component" value="Chromosome"/>
</dbReference>
<keyword evidence="5" id="KW-0408">Iron</keyword>
<evidence type="ECO:0000313" key="10">
    <source>
        <dbReference type="EMBL" id="AWI10013.1"/>
    </source>
</evidence>
<feature type="region of interest" description="Disordered" evidence="7">
    <location>
        <begin position="359"/>
        <end position="392"/>
    </location>
</feature>
<protein>
    <submittedName>
        <fullName evidence="10">4Fe-4S ferredoxin</fullName>
    </submittedName>
</protein>
<evidence type="ECO:0000256" key="5">
    <source>
        <dbReference type="ARBA" id="ARBA00023004"/>
    </source>
</evidence>
<keyword evidence="2" id="KW-0004">4Fe-4S</keyword>
<dbReference type="EMBL" id="CP023004">
    <property type="protein sequence ID" value="AWI10013.1"/>
    <property type="molecule type" value="Genomic_DNA"/>
</dbReference>
<keyword evidence="1" id="KW-0813">Transport</keyword>
<feature type="domain" description="4Fe-4S ferredoxin-type" evidence="9">
    <location>
        <begin position="274"/>
        <end position="300"/>
    </location>
</feature>
<keyword evidence="8" id="KW-0472">Membrane</keyword>
<dbReference type="InterPro" id="IPR051684">
    <property type="entry name" value="Electron_Trans/Redox"/>
</dbReference>
<dbReference type="InterPro" id="IPR017896">
    <property type="entry name" value="4Fe4S_Fe-S-bd"/>
</dbReference>
<dbReference type="PANTHER" id="PTHR30176">
    <property type="entry name" value="FERREDOXIN-TYPE PROTEIN NAPH"/>
    <property type="match status" value="1"/>
</dbReference>
<feature type="region of interest" description="Disordered" evidence="7">
    <location>
        <begin position="302"/>
        <end position="328"/>
    </location>
</feature>
<feature type="transmembrane region" description="Helical" evidence="8">
    <location>
        <begin position="197"/>
        <end position="219"/>
    </location>
</feature>
<feature type="transmembrane region" description="Helical" evidence="8">
    <location>
        <begin position="59"/>
        <end position="82"/>
    </location>
</feature>
<dbReference type="GO" id="GO:0051539">
    <property type="term" value="F:4 iron, 4 sulfur cluster binding"/>
    <property type="evidence" value="ECO:0007669"/>
    <property type="project" value="UniProtKB-KW"/>
</dbReference>
<dbReference type="PROSITE" id="PS51379">
    <property type="entry name" value="4FE4S_FER_2"/>
    <property type="match status" value="6"/>
</dbReference>
<evidence type="ECO:0000256" key="3">
    <source>
        <dbReference type="ARBA" id="ARBA00022723"/>
    </source>
</evidence>
<dbReference type="PANTHER" id="PTHR30176:SF3">
    <property type="entry name" value="FERREDOXIN-TYPE PROTEIN NAPH"/>
    <property type="match status" value="1"/>
</dbReference>
<dbReference type="Pfam" id="PF12838">
    <property type="entry name" value="Fer4_7"/>
    <property type="match status" value="2"/>
</dbReference>
<evidence type="ECO:0000256" key="4">
    <source>
        <dbReference type="ARBA" id="ARBA00022982"/>
    </source>
</evidence>
<dbReference type="AlphaFoldDB" id="A0A2U8E578"/>
<feature type="domain" description="4Fe-4S ferredoxin-type" evidence="9">
    <location>
        <begin position="437"/>
        <end position="470"/>
    </location>
</feature>
<evidence type="ECO:0000256" key="2">
    <source>
        <dbReference type="ARBA" id="ARBA00022485"/>
    </source>
</evidence>
<feature type="domain" description="4Fe-4S ferredoxin-type" evidence="9">
    <location>
        <begin position="483"/>
        <end position="513"/>
    </location>
</feature>
<feature type="transmembrane region" description="Helical" evidence="8">
    <location>
        <begin position="21"/>
        <end position="39"/>
    </location>
</feature>
<evidence type="ECO:0000256" key="1">
    <source>
        <dbReference type="ARBA" id="ARBA00022448"/>
    </source>
</evidence>
<reference evidence="10 11" key="1">
    <citation type="journal article" date="2018" name="Syst. Appl. Microbiol.">
        <title>Ereboglobus luteus gen. nov. sp. nov. from cockroach guts, and new insights into the oxygen relationship of the genera Opitutus and Didymococcus (Verrucomicrobia: Opitutaceae).</title>
        <authorList>
            <person name="Tegtmeier D."/>
            <person name="Belitz A."/>
            <person name="Radek R."/>
            <person name="Heimerl T."/>
            <person name="Brune A."/>
        </authorList>
    </citation>
    <scope>NUCLEOTIDE SEQUENCE [LARGE SCALE GENOMIC DNA]</scope>
    <source>
        <strain evidence="10 11">Ho45</strain>
    </source>
</reference>
<evidence type="ECO:0000256" key="8">
    <source>
        <dbReference type="SAM" id="Phobius"/>
    </source>
</evidence>
<name>A0A2U8E578_9BACT</name>
<dbReference type="SUPFAM" id="SSF54862">
    <property type="entry name" value="4Fe-4S ferredoxins"/>
    <property type="match status" value="2"/>
</dbReference>
<dbReference type="GO" id="GO:0046872">
    <property type="term" value="F:metal ion binding"/>
    <property type="evidence" value="ECO:0007669"/>
    <property type="project" value="UniProtKB-KW"/>
</dbReference>
<dbReference type="KEGG" id="elut:CKA38_12805"/>
<dbReference type="InterPro" id="IPR017900">
    <property type="entry name" value="4Fe4S_Fe_S_CS"/>
</dbReference>
<organism evidence="10 11">
    <name type="scientific">Ereboglobus luteus</name>
    <dbReference type="NCBI Taxonomy" id="1796921"/>
    <lineage>
        <taxon>Bacteria</taxon>
        <taxon>Pseudomonadati</taxon>
        <taxon>Verrucomicrobiota</taxon>
        <taxon>Opitutia</taxon>
        <taxon>Opitutales</taxon>
        <taxon>Opitutaceae</taxon>
        <taxon>Ereboglobus</taxon>
    </lineage>
</organism>
<keyword evidence="8" id="KW-1133">Transmembrane helix</keyword>
<dbReference type="GO" id="GO:0005886">
    <property type="term" value="C:plasma membrane"/>
    <property type="evidence" value="ECO:0007669"/>
    <property type="project" value="TreeGrafter"/>
</dbReference>
<dbReference type="RefSeq" id="WP_108825828.1">
    <property type="nucleotide sequence ID" value="NZ_CP023004.1"/>
</dbReference>
<keyword evidence="8" id="KW-0812">Transmembrane</keyword>
<evidence type="ECO:0000259" key="9">
    <source>
        <dbReference type="PROSITE" id="PS51379"/>
    </source>
</evidence>
<feature type="domain" description="4Fe-4S ferredoxin-type" evidence="9">
    <location>
        <begin position="519"/>
        <end position="550"/>
    </location>
</feature>
<feature type="compositionally biased region" description="Gly residues" evidence="7">
    <location>
        <begin position="367"/>
        <end position="376"/>
    </location>
</feature>
<feature type="domain" description="4Fe-4S ferredoxin-type" evidence="9">
    <location>
        <begin position="244"/>
        <end position="273"/>
    </location>
</feature>
<evidence type="ECO:0000256" key="6">
    <source>
        <dbReference type="ARBA" id="ARBA00023014"/>
    </source>
</evidence>
<accession>A0A2U8E578</accession>
<feature type="transmembrane region" description="Helical" evidence="8">
    <location>
        <begin position="164"/>
        <end position="185"/>
    </location>
</feature>
<keyword evidence="11" id="KW-1185">Reference proteome</keyword>
<gene>
    <name evidence="10" type="ORF">CKA38_12805</name>
</gene>
<dbReference type="Gene3D" id="3.30.70.20">
    <property type="match status" value="3"/>
</dbReference>
<keyword evidence="6" id="KW-0411">Iron-sulfur</keyword>
<dbReference type="CDD" id="cd16373">
    <property type="entry name" value="DMSOR_beta_like"/>
    <property type="match status" value="1"/>
</dbReference>
<dbReference type="OrthoDB" id="9810688at2"/>
<feature type="transmembrane region" description="Helical" evidence="8">
    <location>
        <begin position="131"/>
        <end position="152"/>
    </location>
</feature>
<evidence type="ECO:0000256" key="7">
    <source>
        <dbReference type="SAM" id="MobiDB-lite"/>
    </source>
</evidence>
<proteinExistence type="predicted"/>
<keyword evidence="3" id="KW-0479">Metal-binding</keyword>
<feature type="domain" description="4Fe-4S ferredoxin-type" evidence="9">
    <location>
        <begin position="399"/>
        <end position="428"/>
    </location>
</feature>
<sequence length="574" mass="60838">MPPRKNAKSPSPAKGSSTLRRLRVVAASACLLIALAALIDFRDIVPNHLKHVFTSIQFVPSAITFVTAFHATALACLLILALTFAFGRVYCSVICPLGILQDVISRISAKIRRKPPYKLPAKKAHNTLRHAILAVTLLAIVAGWGGVALAWLDPYSNFGRFASTLFRPLAVVANNIAATIATALGHPAAIPQVNVSFAAAGALLPPLLIFIAVAIMASVRGRLWCNTVCPVGTLLGLVSRRALWRISIDKTACVKCGDCLRACKAQCIDLRAGEIDFSRCVACYDCISVCDEGGVKYRWHGVSARREPKGAPKTASRIPNSIARPPPDANRRAFISTATFGALTAIGATALSASRDLAQNGAQQGTGPKGPGQHGQGRGRKRDFSKLDNPGVVAPPGAQSVARILSQCTACQLCVSACPSHVLEPAFLEYGNLAGLMKPRLNFDKSFCNFDCTVCSDVCPDGTILPLARDAKHTTRIGLAYTAHPRCIILKDGTACGACAEHCPTGALQMKKPPGHAEAVPLVDPHYCIGCGACQYACPVTPKAIVISGIEKHETAEKLVQEQVAPTTTDDFAF</sequence>
<keyword evidence="4" id="KW-0249">Electron transport</keyword>
<dbReference type="Pfam" id="PF12801">
    <property type="entry name" value="Fer4_5"/>
    <property type="match status" value="2"/>
</dbReference>
<dbReference type="PROSITE" id="PS00198">
    <property type="entry name" value="4FE4S_FER_1"/>
    <property type="match status" value="2"/>
</dbReference>